<dbReference type="InterPro" id="IPR041031">
    <property type="entry name" value="RNF31_C"/>
</dbReference>
<dbReference type="GO" id="GO:1990450">
    <property type="term" value="F:linear polyubiquitin binding"/>
    <property type="evidence" value="ECO:0007669"/>
    <property type="project" value="TreeGrafter"/>
</dbReference>
<dbReference type="SUPFAM" id="SSF143503">
    <property type="entry name" value="PUG domain-like"/>
    <property type="match status" value="1"/>
</dbReference>
<dbReference type="InterPro" id="IPR032065">
    <property type="entry name" value="RNF31-UBA"/>
</dbReference>
<dbReference type="InterPro" id="IPR047542">
    <property type="entry name" value="Rcat_RBR_RNF31-like"/>
</dbReference>
<feature type="compositionally biased region" description="Low complexity" evidence="9">
    <location>
        <begin position="494"/>
        <end position="508"/>
    </location>
</feature>
<evidence type="ECO:0000256" key="5">
    <source>
        <dbReference type="ARBA" id="ARBA00022771"/>
    </source>
</evidence>
<dbReference type="PANTHER" id="PTHR16004:SF5">
    <property type="entry name" value="E3 UBIQUITIN-PROTEIN LIGASE RNF31"/>
    <property type="match status" value="1"/>
</dbReference>
<dbReference type="SMART" id="SM00647">
    <property type="entry name" value="IBR"/>
    <property type="match status" value="2"/>
</dbReference>
<dbReference type="GO" id="GO:0061630">
    <property type="term" value="F:ubiquitin protein ligase activity"/>
    <property type="evidence" value="ECO:0007669"/>
    <property type="project" value="TreeGrafter"/>
</dbReference>
<dbReference type="InterPro" id="IPR047543">
    <property type="entry name" value="Bbox1_RNF31-like"/>
</dbReference>
<dbReference type="GO" id="GO:0036435">
    <property type="term" value="F:K48-linked polyubiquitin modification-dependent protein binding"/>
    <property type="evidence" value="ECO:0007669"/>
    <property type="project" value="TreeGrafter"/>
</dbReference>
<dbReference type="PROSITE" id="PS51873">
    <property type="entry name" value="TRIAD"/>
    <property type="match status" value="1"/>
</dbReference>
<dbReference type="CDD" id="cd20351">
    <property type="entry name" value="Rcat_RBR_HOIP"/>
    <property type="match status" value="1"/>
</dbReference>
<dbReference type="CDD" id="cd16631">
    <property type="entry name" value="mRING-HC-C4C4_RBR_HOIP"/>
    <property type="match status" value="1"/>
</dbReference>
<dbReference type="InterPro" id="IPR026254">
    <property type="entry name" value="RNF31-like"/>
</dbReference>
<name>A0AAD7S2R7_9TELE</name>
<evidence type="ECO:0000313" key="13">
    <source>
        <dbReference type="EMBL" id="KAJ8393696.1"/>
    </source>
</evidence>
<keyword evidence="7" id="KW-0862">Zinc</keyword>
<feature type="domain" description="RanBP2-type" evidence="11">
    <location>
        <begin position="381"/>
        <end position="410"/>
    </location>
</feature>
<evidence type="ECO:0000256" key="1">
    <source>
        <dbReference type="ARBA" id="ARBA00008278"/>
    </source>
</evidence>
<sequence>MATQMVLVSCTDPTRTISKIKKETRPVTTNKVDGQSFRPAGGGEGTAEAHLASTGSAQEVNSDVQTLASIPLPLAAKYRHINAEAMMSENCAGQDRQESIGSLQKLFTALSILEKYGCNLANPNRPKYWRTVKHNNPVFRATVDAIKGGRDVLCLYGYTHQQPDGLSFPDDVTGPDIGKVTAVTVEVMTLRVELDMFIKETHQHPEFFERIVPSLSQQGAAFKQEVPELASDGEVLPSGKRRLWETETQPISQSLSPKPAPKPSPQTTLTSLTPTAHTGGGCSLCGGGPSILCPPCGSTLFCEPCDLIYHCHPERTNHTREVLKPDICTICGVRTVSSHCPTCVQKLCLECDKLYHSHPDRRDHHRIPTAPVALLNTFSRSLSSWQCASCTTVNEVKAVLCANCERPRLVSAAPAVPEEPSQPVTITEWQCKSCTVKNLGSSILCAVCERPRLATRPPVAPDRPAQPTQWTCQFCTYANSMASTECEMCEMAQSAPAPSPSPSQAKLLPPSPTKEFALPPVKPLAPPRQDPELMRQNRMKEEGLKLIQQIREGEKKGVSPEEVYAAVCISRGSDVSPCDWLKSELPHLLDEICAMAASVQRDYKMGHSGPRGELHNPATESEVVQLSRAEAKKAWLATGGDTEKAVQHLLRNRHSKLRELCSLGFSEVSRCEEALRLSGGEVQGALSLLQRPLLQPFHQRVWNEQLEPHIDLKHPDKQRMCRRLLALYDLPSWGRCELVLSLLQEPDAQYSLEDVVQMVRESQDRDFIKRALAKECPCCLCVFPHNKMQSLTSCQCSVCSGCFQQHFTIAVRDKHIRDMVCPVCSGPDINDPEHLDNYFSTLDIQLKECLETEVYLLFQKKLTEHALIKDPKFRWCTHCSYGFIYDGNQLKITCPQCMKSFCSDCRKPWEPQHTALPCDQFQMWKRENDPEYQKQGLAGYLCDNGITCPDCKFQYALTKGGCMHFSCSQCRYQFCSGCNNPFHTTACGQCTMNGLHAHHPRDCLFYLRDWEPDRLQTLLQQNSVAFNTDPPHGTGKCGVMEQKEEEGRQVDSPCGVDTQPGQAGLCGKHYIEYLVSLINDHSIDPAPFFVDNELVVACQRYKIDITPGEAEEERAYQARLLKKLMEDVPLGGKVPRKK</sequence>
<feature type="region of interest" description="Disordered" evidence="9">
    <location>
        <begin position="247"/>
        <end position="272"/>
    </location>
</feature>
<dbReference type="GO" id="GO:0008270">
    <property type="term" value="F:zinc ion binding"/>
    <property type="evidence" value="ECO:0007669"/>
    <property type="project" value="UniProtKB-KW"/>
</dbReference>
<evidence type="ECO:0000256" key="6">
    <source>
        <dbReference type="ARBA" id="ARBA00022786"/>
    </source>
</evidence>
<dbReference type="InterPro" id="IPR057426">
    <property type="entry name" value="RNF31_UBA_3"/>
</dbReference>
<dbReference type="InterPro" id="IPR000315">
    <property type="entry name" value="Znf_B-box"/>
</dbReference>
<dbReference type="Gene3D" id="1.10.8.10">
    <property type="entry name" value="DNA helicase RuvA subunit, C-terminal domain"/>
    <property type="match status" value="1"/>
</dbReference>
<dbReference type="InterPro" id="IPR036339">
    <property type="entry name" value="PUB-like_dom_sf"/>
</dbReference>
<keyword evidence="6" id="KW-0833">Ubl conjugation pathway</keyword>
<keyword evidence="4" id="KW-0677">Repeat</keyword>
<evidence type="ECO:0000313" key="14">
    <source>
        <dbReference type="Proteomes" id="UP001221898"/>
    </source>
</evidence>
<dbReference type="Pfam" id="PF18091">
    <property type="entry name" value="E3_UbLigase_RBR"/>
    <property type="match status" value="1"/>
</dbReference>
<reference evidence="13" key="1">
    <citation type="journal article" date="2023" name="Science">
        <title>Genome structures resolve the early diversification of teleost fishes.</title>
        <authorList>
            <person name="Parey E."/>
            <person name="Louis A."/>
            <person name="Montfort J."/>
            <person name="Bouchez O."/>
            <person name="Roques C."/>
            <person name="Iampietro C."/>
            <person name="Lluch J."/>
            <person name="Castinel A."/>
            <person name="Donnadieu C."/>
            <person name="Desvignes T."/>
            <person name="Floi Bucao C."/>
            <person name="Jouanno E."/>
            <person name="Wen M."/>
            <person name="Mejri S."/>
            <person name="Dirks R."/>
            <person name="Jansen H."/>
            <person name="Henkel C."/>
            <person name="Chen W.J."/>
            <person name="Zahm M."/>
            <person name="Cabau C."/>
            <person name="Klopp C."/>
            <person name="Thompson A.W."/>
            <person name="Robinson-Rechavi M."/>
            <person name="Braasch I."/>
            <person name="Lecointre G."/>
            <person name="Bobe J."/>
            <person name="Postlethwait J.H."/>
            <person name="Berthelot C."/>
            <person name="Roest Crollius H."/>
            <person name="Guiguen Y."/>
        </authorList>
    </citation>
    <scope>NUCLEOTIDE SEQUENCE</scope>
    <source>
        <strain evidence="13">NC1722</strain>
    </source>
</reference>
<dbReference type="GO" id="GO:0097039">
    <property type="term" value="P:protein linear polyubiquitination"/>
    <property type="evidence" value="ECO:0007669"/>
    <property type="project" value="TreeGrafter"/>
</dbReference>
<dbReference type="PROSITE" id="PS50119">
    <property type="entry name" value="ZF_BBOX"/>
    <property type="match status" value="1"/>
</dbReference>
<keyword evidence="5 8" id="KW-0863">Zinc-finger</keyword>
<evidence type="ECO:0000259" key="12">
    <source>
        <dbReference type="PROSITE" id="PS51873"/>
    </source>
</evidence>
<dbReference type="InterPro" id="IPR001876">
    <property type="entry name" value="Znf_RanBP2"/>
</dbReference>
<dbReference type="AlphaFoldDB" id="A0AAD7S2R7"/>
<dbReference type="Pfam" id="PF16678">
    <property type="entry name" value="UBA_HOIP"/>
    <property type="match status" value="1"/>
</dbReference>
<dbReference type="Gene3D" id="4.10.1060.10">
    <property type="entry name" value="Zinc finger, RanBP2-type"/>
    <property type="match status" value="1"/>
</dbReference>
<feature type="domain" description="RanBP2-type" evidence="11">
    <location>
        <begin position="466"/>
        <end position="495"/>
    </location>
</feature>
<comment type="caution">
    <text evidence="13">The sequence shown here is derived from an EMBL/GenBank/DDBJ whole genome shotgun (WGS) entry which is preliminary data.</text>
</comment>
<dbReference type="Pfam" id="PF09409">
    <property type="entry name" value="PUB"/>
    <property type="match status" value="1"/>
</dbReference>
<dbReference type="SMART" id="SM00165">
    <property type="entry name" value="UBA"/>
    <property type="match status" value="2"/>
</dbReference>
<feature type="domain" description="B box-type" evidence="10">
    <location>
        <begin position="323"/>
        <end position="369"/>
    </location>
</feature>
<dbReference type="Gene3D" id="1.20.120.1750">
    <property type="match status" value="1"/>
</dbReference>
<evidence type="ECO:0000256" key="8">
    <source>
        <dbReference type="PROSITE-ProRule" id="PRU00322"/>
    </source>
</evidence>
<proteinExistence type="inferred from homology"/>
<evidence type="ECO:0000259" key="11">
    <source>
        <dbReference type="PROSITE" id="PS50199"/>
    </source>
</evidence>
<dbReference type="CDD" id="cd20337">
    <property type="entry name" value="BRcat_RBR_HOIP"/>
    <property type="match status" value="1"/>
</dbReference>
<dbReference type="PANTHER" id="PTHR16004">
    <property type="entry name" value="RING FINGER PROTEIN 31-RELATED"/>
    <property type="match status" value="1"/>
</dbReference>
<feature type="domain" description="RING-type" evidence="12">
    <location>
        <begin position="772"/>
        <end position="1002"/>
    </location>
</feature>
<dbReference type="SUPFAM" id="SSF57850">
    <property type="entry name" value="RING/U-box"/>
    <property type="match status" value="3"/>
</dbReference>
<evidence type="ECO:0008006" key="15">
    <source>
        <dbReference type="Google" id="ProtNLM"/>
    </source>
</evidence>
<dbReference type="Gene3D" id="3.30.40.10">
    <property type="entry name" value="Zinc/RING finger domain, C3HC4 (zinc finger)"/>
    <property type="match status" value="1"/>
</dbReference>
<dbReference type="Proteomes" id="UP001221898">
    <property type="component" value="Unassembled WGS sequence"/>
</dbReference>
<dbReference type="InterPro" id="IPR047541">
    <property type="entry name" value="RNF31_RBR_mRING-HC-like"/>
</dbReference>
<protein>
    <recommendedName>
        <fullName evidence="15">RBR-type E3 ubiquitin transferase</fullName>
    </recommendedName>
</protein>
<dbReference type="PROSITE" id="PS50199">
    <property type="entry name" value="ZF_RANBP2_2"/>
    <property type="match status" value="3"/>
</dbReference>
<evidence type="ECO:0000256" key="7">
    <source>
        <dbReference type="ARBA" id="ARBA00022833"/>
    </source>
</evidence>
<organism evidence="13 14">
    <name type="scientific">Aldrovandia affinis</name>
    <dbReference type="NCBI Taxonomy" id="143900"/>
    <lineage>
        <taxon>Eukaryota</taxon>
        <taxon>Metazoa</taxon>
        <taxon>Chordata</taxon>
        <taxon>Craniata</taxon>
        <taxon>Vertebrata</taxon>
        <taxon>Euteleostomi</taxon>
        <taxon>Actinopterygii</taxon>
        <taxon>Neopterygii</taxon>
        <taxon>Teleostei</taxon>
        <taxon>Notacanthiformes</taxon>
        <taxon>Halosauridae</taxon>
        <taxon>Aldrovandia</taxon>
    </lineage>
</organism>
<gene>
    <name evidence="13" type="ORF">AAFF_G00057490</name>
</gene>
<dbReference type="InterPro" id="IPR013083">
    <property type="entry name" value="Znf_RING/FYVE/PHD"/>
</dbReference>
<dbReference type="Gene3D" id="1.20.58.2190">
    <property type="match status" value="1"/>
</dbReference>
<dbReference type="GO" id="GO:0071797">
    <property type="term" value="C:LUBAC complex"/>
    <property type="evidence" value="ECO:0007669"/>
    <property type="project" value="InterPro"/>
</dbReference>
<dbReference type="Pfam" id="PF22191">
    <property type="entry name" value="IBR_1"/>
    <property type="match status" value="2"/>
</dbReference>
<feature type="region of interest" description="Disordered" evidence="9">
    <location>
        <begin position="25"/>
        <end position="58"/>
    </location>
</feature>
<dbReference type="CDD" id="cd19815">
    <property type="entry name" value="Bbox1_HOIP"/>
    <property type="match status" value="1"/>
</dbReference>
<evidence type="ECO:0000256" key="4">
    <source>
        <dbReference type="ARBA" id="ARBA00022737"/>
    </source>
</evidence>
<dbReference type="Pfam" id="PF25163">
    <property type="entry name" value="UBA_RNF31"/>
    <property type="match status" value="1"/>
</dbReference>
<dbReference type="Gene3D" id="6.10.140.1100">
    <property type="match status" value="1"/>
</dbReference>
<dbReference type="InterPro" id="IPR015940">
    <property type="entry name" value="UBA"/>
</dbReference>
<dbReference type="SMART" id="SM00547">
    <property type="entry name" value="ZnF_RBZ"/>
    <property type="match status" value="3"/>
</dbReference>
<dbReference type="InterPro" id="IPR036443">
    <property type="entry name" value="Znf_RanBP2_sf"/>
</dbReference>
<evidence type="ECO:0000259" key="10">
    <source>
        <dbReference type="PROSITE" id="PS50119"/>
    </source>
</evidence>
<dbReference type="SUPFAM" id="SSF90209">
    <property type="entry name" value="Ran binding protein zinc finger-like"/>
    <property type="match status" value="1"/>
</dbReference>
<evidence type="ECO:0000256" key="9">
    <source>
        <dbReference type="SAM" id="MobiDB-lite"/>
    </source>
</evidence>
<evidence type="ECO:0000256" key="2">
    <source>
        <dbReference type="ARBA" id="ARBA00022679"/>
    </source>
</evidence>
<dbReference type="EMBL" id="JAINUG010000134">
    <property type="protein sequence ID" value="KAJ8393696.1"/>
    <property type="molecule type" value="Genomic_DNA"/>
</dbReference>
<dbReference type="InterPro" id="IPR044066">
    <property type="entry name" value="TRIAD_supradom"/>
</dbReference>
<dbReference type="InterPro" id="IPR047540">
    <property type="entry name" value="BRcat_RBR_RNF31-like"/>
</dbReference>
<keyword evidence="2" id="KW-0808">Transferase</keyword>
<accession>A0AAD7S2R7</accession>
<keyword evidence="3" id="KW-0479">Metal-binding</keyword>
<dbReference type="InterPro" id="IPR018997">
    <property type="entry name" value="PUB_domain"/>
</dbReference>
<feature type="region of interest" description="Disordered" evidence="9">
    <location>
        <begin position="494"/>
        <end position="530"/>
    </location>
</feature>
<dbReference type="InterPro" id="IPR002867">
    <property type="entry name" value="IBR_dom"/>
</dbReference>
<dbReference type="PROSITE" id="PS01358">
    <property type="entry name" value="ZF_RANBP2_1"/>
    <property type="match status" value="3"/>
</dbReference>
<keyword evidence="14" id="KW-1185">Reference proteome</keyword>
<feature type="domain" description="RanBP2-type" evidence="11">
    <location>
        <begin position="425"/>
        <end position="454"/>
    </location>
</feature>
<evidence type="ECO:0000256" key="3">
    <source>
        <dbReference type="ARBA" id="ARBA00022723"/>
    </source>
</evidence>
<comment type="similarity">
    <text evidence="1">Belongs to the RBR family.</text>
</comment>
<dbReference type="GO" id="GO:0070530">
    <property type="term" value="F:K63-linked polyubiquitin modification-dependent protein binding"/>
    <property type="evidence" value="ECO:0007669"/>
    <property type="project" value="TreeGrafter"/>
</dbReference>